<dbReference type="SUPFAM" id="SSF53756">
    <property type="entry name" value="UDP-Glycosyltransferase/glycogen phosphorylase"/>
    <property type="match status" value="1"/>
</dbReference>
<dbReference type="InParanoid" id="D8S931"/>
<dbReference type="Pfam" id="PF00201">
    <property type="entry name" value="UDPGT"/>
    <property type="match status" value="1"/>
</dbReference>
<dbReference type="HOGENOM" id="CLU_001724_0_0_1"/>
<organism evidence="6">
    <name type="scientific">Selaginella moellendorffii</name>
    <name type="common">Spikemoss</name>
    <dbReference type="NCBI Taxonomy" id="88036"/>
    <lineage>
        <taxon>Eukaryota</taxon>
        <taxon>Viridiplantae</taxon>
        <taxon>Streptophyta</taxon>
        <taxon>Embryophyta</taxon>
        <taxon>Tracheophyta</taxon>
        <taxon>Lycopodiopsida</taxon>
        <taxon>Selaginellales</taxon>
        <taxon>Selaginellaceae</taxon>
        <taxon>Selaginella</taxon>
    </lineage>
</organism>
<evidence type="ECO:0000256" key="3">
    <source>
        <dbReference type="RuleBase" id="RU003718"/>
    </source>
</evidence>
<dbReference type="FunFam" id="3.40.50.2000:FF:000056">
    <property type="entry name" value="Glycosyltransferase"/>
    <property type="match status" value="1"/>
</dbReference>
<dbReference type="Gramene" id="EFJ19131">
    <property type="protein sequence ID" value="EFJ19131"/>
    <property type="gene ID" value="SELMODRAFT_177943"/>
</dbReference>
<protein>
    <recommendedName>
        <fullName evidence="4">Glycosyltransferase</fullName>
        <ecNumber evidence="4">2.4.1.-</ecNumber>
    </recommendedName>
</protein>
<evidence type="ECO:0000256" key="2">
    <source>
        <dbReference type="ARBA" id="ARBA00022679"/>
    </source>
</evidence>
<gene>
    <name evidence="5" type="ORF">SELMODRAFT_177943</name>
</gene>
<dbReference type="EC" id="2.4.1.-" evidence="4"/>
<reference evidence="5 6" key="1">
    <citation type="journal article" date="2011" name="Science">
        <title>The Selaginella genome identifies genetic changes associated with the evolution of vascular plants.</title>
        <authorList>
            <person name="Banks J.A."/>
            <person name="Nishiyama T."/>
            <person name="Hasebe M."/>
            <person name="Bowman J.L."/>
            <person name="Gribskov M."/>
            <person name="dePamphilis C."/>
            <person name="Albert V.A."/>
            <person name="Aono N."/>
            <person name="Aoyama T."/>
            <person name="Ambrose B.A."/>
            <person name="Ashton N.W."/>
            <person name="Axtell M.J."/>
            <person name="Barker E."/>
            <person name="Barker M.S."/>
            <person name="Bennetzen J.L."/>
            <person name="Bonawitz N.D."/>
            <person name="Chapple C."/>
            <person name="Cheng C."/>
            <person name="Correa L.G."/>
            <person name="Dacre M."/>
            <person name="DeBarry J."/>
            <person name="Dreyer I."/>
            <person name="Elias M."/>
            <person name="Engstrom E.M."/>
            <person name="Estelle M."/>
            <person name="Feng L."/>
            <person name="Finet C."/>
            <person name="Floyd S.K."/>
            <person name="Frommer W.B."/>
            <person name="Fujita T."/>
            <person name="Gramzow L."/>
            <person name="Gutensohn M."/>
            <person name="Harholt J."/>
            <person name="Hattori M."/>
            <person name="Heyl A."/>
            <person name="Hirai T."/>
            <person name="Hiwatashi Y."/>
            <person name="Ishikawa M."/>
            <person name="Iwata M."/>
            <person name="Karol K.G."/>
            <person name="Koehler B."/>
            <person name="Kolukisaoglu U."/>
            <person name="Kubo M."/>
            <person name="Kurata T."/>
            <person name="Lalonde S."/>
            <person name="Li K."/>
            <person name="Li Y."/>
            <person name="Litt A."/>
            <person name="Lyons E."/>
            <person name="Manning G."/>
            <person name="Maruyama T."/>
            <person name="Michael T.P."/>
            <person name="Mikami K."/>
            <person name="Miyazaki S."/>
            <person name="Morinaga S."/>
            <person name="Murata T."/>
            <person name="Mueller-Roeber B."/>
            <person name="Nelson D.R."/>
            <person name="Obara M."/>
            <person name="Oguri Y."/>
            <person name="Olmstead R.G."/>
            <person name="Onodera N."/>
            <person name="Petersen B.L."/>
            <person name="Pils B."/>
            <person name="Prigge M."/>
            <person name="Rensing S.A."/>
            <person name="Riano-Pachon D.M."/>
            <person name="Roberts A.W."/>
            <person name="Sato Y."/>
            <person name="Scheller H.V."/>
            <person name="Schulz B."/>
            <person name="Schulz C."/>
            <person name="Shakirov E.V."/>
            <person name="Shibagaki N."/>
            <person name="Shinohara N."/>
            <person name="Shippen D.E."/>
            <person name="Soerensen I."/>
            <person name="Sotooka R."/>
            <person name="Sugimoto N."/>
            <person name="Sugita M."/>
            <person name="Sumikawa N."/>
            <person name="Tanurdzic M."/>
            <person name="Theissen G."/>
            <person name="Ulvskov P."/>
            <person name="Wakazuki S."/>
            <person name="Weng J.K."/>
            <person name="Willats W.W."/>
            <person name="Wipf D."/>
            <person name="Wolf P.G."/>
            <person name="Yang L."/>
            <person name="Zimmer A.D."/>
            <person name="Zhu Q."/>
            <person name="Mitros T."/>
            <person name="Hellsten U."/>
            <person name="Loque D."/>
            <person name="Otillar R."/>
            <person name="Salamov A."/>
            <person name="Schmutz J."/>
            <person name="Shapiro H."/>
            <person name="Lindquist E."/>
            <person name="Lucas S."/>
            <person name="Rokhsar D."/>
            <person name="Grigoriev I.V."/>
        </authorList>
    </citation>
    <scope>NUCLEOTIDE SEQUENCE [LARGE SCALE GENOMIC DNA]</scope>
</reference>
<evidence type="ECO:0000256" key="1">
    <source>
        <dbReference type="ARBA" id="ARBA00009995"/>
    </source>
</evidence>
<dbReference type="CDD" id="cd03784">
    <property type="entry name" value="GT1_Gtf-like"/>
    <property type="match status" value="1"/>
</dbReference>
<dbReference type="EMBL" id="GL377607">
    <property type="protein sequence ID" value="EFJ19131.1"/>
    <property type="molecule type" value="Genomic_DNA"/>
</dbReference>
<dbReference type="InterPro" id="IPR002213">
    <property type="entry name" value="UDP_glucos_trans"/>
</dbReference>
<dbReference type="PANTHER" id="PTHR11926">
    <property type="entry name" value="GLUCOSYL/GLUCURONOSYL TRANSFERASES"/>
    <property type="match status" value="1"/>
</dbReference>
<dbReference type="GO" id="GO:0035251">
    <property type="term" value="F:UDP-glucosyltransferase activity"/>
    <property type="evidence" value="ECO:0000318"/>
    <property type="project" value="GO_Central"/>
</dbReference>
<dbReference type="FunCoup" id="D8S931">
    <property type="interactions" value="157"/>
</dbReference>
<proteinExistence type="inferred from homology"/>
<evidence type="ECO:0000313" key="6">
    <source>
        <dbReference type="Proteomes" id="UP000001514"/>
    </source>
</evidence>
<dbReference type="PROSITE" id="PS00375">
    <property type="entry name" value="UDPGT"/>
    <property type="match status" value="1"/>
</dbReference>
<accession>D8S931</accession>
<evidence type="ECO:0000256" key="4">
    <source>
        <dbReference type="RuleBase" id="RU362057"/>
    </source>
</evidence>
<dbReference type="PANTHER" id="PTHR11926:SF774">
    <property type="entry name" value="UDP-GLYCOSYLTRANSFERASE 85A1-RELATED"/>
    <property type="match status" value="1"/>
</dbReference>
<evidence type="ECO:0000313" key="5">
    <source>
        <dbReference type="EMBL" id="EFJ19131.1"/>
    </source>
</evidence>
<dbReference type="eggNOG" id="KOG1192">
    <property type="taxonomic scope" value="Eukaryota"/>
</dbReference>
<keyword evidence="6" id="KW-1185">Reference proteome</keyword>
<keyword evidence="3" id="KW-0328">Glycosyltransferase</keyword>
<dbReference type="InterPro" id="IPR035595">
    <property type="entry name" value="UDP_glycos_trans_CS"/>
</dbReference>
<dbReference type="AlphaFoldDB" id="D8S931"/>
<dbReference type="Proteomes" id="UP000001514">
    <property type="component" value="Unassembled WGS sequence"/>
</dbReference>
<sequence>MASQGTSSPKIHVLAFPVPGQGHITPMMHLCKKIAARDGFTVSFVNVDSLHDEMIKHWRAPPNTDLRLVSIPLSWKIPHGLDAHTLTHLGEFFKATTEMIPALEHLVSKLSLEISPVRCIISDYFFFWTQDVADKFGIPRIVLWPGSTAWTTIEYHIPELIAGGHKLVADESVVGIIKGLGPLHQADVPLYLQADDHLWAEYSVQRVPYIRKASCVLVNSFYDLEPEASDFMAAELRKGGTEFLSVGPMFLLDEQTSEIGPTNVVLRNEDDECLRWLDKQEKASVLYISFGSIAVVTVEQFEELAVGLEAIGKPFLWVLRPELLIGNPVEKYKEFCERTSKQGFTVSWAPQLRVLKHPSIAAHLSHCGWNSVLESISNGVPLMCWPWGAEQNTNAKLVIHDWKIGAGFARGANGLIGRGDIEKTLREVMDGERGKQMKDTVEVLKCKARKAVESGGRSAASLDGFLKGLSSQ</sequence>
<keyword evidence="2 3" id="KW-0808">Transferase</keyword>
<comment type="similarity">
    <text evidence="1 3">Belongs to the UDP-glycosyltransferase family.</text>
</comment>
<name>D8S931_SELML</name>
<dbReference type="KEGG" id="smo:SELMODRAFT_177943"/>
<dbReference type="Gene3D" id="3.40.50.2000">
    <property type="entry name" value="Glycogen Phosphorylase B"/>
    <property type="match status" value="2"/>
</dbReference>